<comment type="similarity">
    <text evidence="1">Belongs to the universal stress protein A family.</text>
</comment>
<dbReference type="EMBL" id="NMQU01000104">
    <property type="protein sequence ID" value="OXM45402.1"/>
    <property type="molecule type" value="Genomic_DNA"/>
</dbReference>
<name>A0A229RFF3_AMYAL</name>
<dbReference type="PANTHER" id="PTHR46268">
    <property type="entry name" value="STRESS RESPONSE PROTEIN NHAX"/>
    <property type="match status" value="1"/>
</dbReference>
<evidence type="ECO:0000259" key="3">
    <source>
        <dbReference type="Pfam" id="PF00582"/>
    </source>
</evidence>
<dbReference type="Gene3D" id="3.40.50.620">
    <property type="entry name" value="HUPs"/>
    <property type="match status" value="1"/>
</dbReference>
<dbReference type="RefSeq" id="WP_020635426.1">
    <property type="nucleotide sequence ID" value="NZ_KB913032.1"/>
</dbReference>
<sequence length="158" mass="16685">MNASPENARRIVVGADGSPGSEEAISWAVTEAAARGDRVEVLLVLPREELLPGTSFALQPHGRVPVRNGYSVKDAAERIRAKLDAEVTVETSVRQGNPTSELLAAAHGADLLVLGSPSRKQWERLVFGSVATACVKHATCPVALVTPEAVHRFSPSAS</sequence>
<dbReference type="InterPro" id="IPR006016">
    <property type="entry name" value="UspA"/>
</dbReference>
<feature type="region of interest" description="Disordered" evidence="2">
    <location>
        <begin position="1"/>
        <end position="20"/>
    </location>
</feature>
<evidence type="ECO:0000256" key="1">
    <source>
        <dbReference type="ARBA" id="ARBA00008791"/>
    </source>
</evidence>
<dbReference type="InterPro" id="IPR014729">
    <property type="entry name" value="Rossmann-like_a/b/a_fold"/>
</dbReference>
<comment type="caution">
    <text evidence="4">The sequence shown here is derived from an EMBL/GenBank/DDBJ whole genome shotgun (WGS) entry which is preliminary data.</text>
</comment>
<dbReference type="InterPro" id="IPR006015">
    <property type="entry name" value="Universal_stress_UspA"/>
</dbReference>
<protein>
    <submittedName>
        <fullName evidence="4">Universal stress protein</fullName>
    </submittedName>
</protein>
<reference evidence="4 5" key="1">
    <citation type="submission" date="2017-07" db="EMBL/GenBank/DDBJ databases">
        <title>Amycolatopsis alba DSM 44262 Genome sequencing and assembly.</title>
        <authorList>
            <person name="Kaur N."/>
            <person name="Mayilraj S."/>
        </authorList>
    </citation>
    <scope>NUCLEOTIDE SEQUENCE [LARGE SCALE GENOMIC DNA]</scope>
    <source>
        <strain evidence="4 5">DSM 44262</strain>
    </source>
</reference>
<keyword evidence="5" id="KW-1185">Reference proteome</keyword>
<accession>A0A229RFF3</accession>
<dbReference type="SUPFAM" id="SSF52402">
    <property type="entry name" value="Adenine nucleotide alpha hydrolases-like"/>
    <property type="match status" value="1"/>
</dbReference>
<dbReference type="PRINTS" id="PR01438">
    <property type="entry name" value="UNVRSLSTRESS"/>
</dbReference>
<evidence type="ECO:0000256" key="2">
    <source>
        <dbReference type="SAM" id="MobiDB-lite"/>
    </source>
</evidence>
<dbReference type="OrthoDB" id="5244367at2"/>
<dbReference type="AlphaFoldDB" id="A0A229RFF3"/>
<gene>
    <name evidence="4" type="ORF">CFP75_31130</name>
</gene>
<proteinExistence type="inferred from homology"/>
<dbReference type="CDD" id="cd00293">
    <property type="entry name" value="USP-like"/>
    <property type="match status" value="1"/>
</dbReference>
<dbReference type="Proteomes" id="UP000215563">
    <property type="component" value="Unassembled WGS sequence"/>
</dbReference>
<evidence type="ECO:0000313" key="4">
    <source>
        <dbReference type="EMBL" id="OXM45402.1"/>
    </source>
</evidence>
<dbReference type="PANTHER" id="PTHR46268:SF6">
    <property type="entry name" value="UNIVERSAL STRESS PROTEIN UP12"/>
    <property type="match status" value="1"/>
</dbReference>
<feature type="domain" description="UspA" evidence="3">
    <location>
        <begin position="9"/>
        <end position="145"/>
    </location>
</feature>
<dbReference type="Pfam" id="PF00582">
    <property type="entry name" value="Usp"/>
    <property type="match status" value="1"/>
</dbReference>
<evidence type="ECO:0000313" key="5">
    <source>
        <dbReference type="Proteomes" id="UP000215563"/>
    </source>
</evidence>
<organism evidence="4 5">
    <name type="scientific">Amycolatopsis alba DSM 44262</name>
    <dbReference type="NCBI Taxonomy" id="1125972"/>
    <lineage>
        <taxon>Bacteria</taxon>
        <taxon>Bacillati</taxon>
        <taxon>Actinomycetota</taxon>
        <taxon>Actinomycetes</taxon>
        <taxon>Pseudonocardiales</taxon>
        <taxon>Pseudonocardiaceae</taxon>
        <taxon>Amycolatopsis</taxon>
    </lineage>
</organism>